<protein>
    <recommendedName>
        <fullName evidence="1 2">Futalosine hydrolase</fullName>
        <shortName evidence="1">FL hydrolase</shortName>
        <ecNumber evidence="1 2">3.2.2.26</ecNumber>
    </recommendedName>
    <alternativeName>
        <fullName evidence="1">Futalosine nucleosidase</fullName>
    </alternativeName>
    <alternativeName>
        <fullName evidence="1">Menaquinone biosynthetic enzyme MqnB</fullName>
    </alternativeName>
</protein>
<keyword evidence="1" id="KW-0474">Menaquinone biosynthesis</keyword>
<comment type="function">
    <text evidence="1">Catalyzes the hydrolysis of futalosine (FL) to dehypoxanthine futalosine (DHFL) and hypoxanthine, a step in the biosynthesis of menaquinone (MK, vitamin K2).</text>
</comment>
<dbReference type="InterPro" id="IPR000845">
    <property type="entry name" value="Nucleoside_phosphorylase_d"/>
</dbReference>
<dbReference type="HAMAP" id="MF_00991">
    <property type="entry name" value="MqnB"/>
    <property type="match status" value="1"/>
</dbReference>
<keyword evidence="4" id="KW-0326">Glycosidase</keyword>
<dbReference type="CDD" id="cd17766">
    <property type="entry name" value="futalosine_nucleosidase_MqnB"/>
    <property type="match status" value="1"/>
</dbReference>
<dbReference type="GO" id="GO:0009234">
    <property type="term" value="P:menaquinone biosynthetic process"/>
    <property type="evidence" value="ECO:0007669"/>
    <property type="project" value="UniProtKB-UniRule"/>
</dbReference>
<name>A0A6J4MVS1_9BACT</name>
<dbReference type="NCBIfam" id="TIGR03664">
    <property type="entry name" value="fut_nucase"/>
    <property type="match status" value="1"/>
</dbReference>
<dbReference type="Gene3D" id="3.40.50.1580">
    <property type="entry name" value="Nucleoside phosphorylase domain"/>
    <property type="match status" value="1"/>
</dbReference>
<dbReference type="GO" id="GO:0019284">
    <property type="term" value="P:L-methionine salvage from S-adenosylmethionine"/>
    <property type="evidence" value="ECO:0007669"/>
    <property type="project" value="TreeGrafter"/>
</dbReference>
<gene>
    <name evidence="1" type="primary">mqnB</name>
    <name evidence="4" type="ORF">AVDCRST_MAG89-4366</name>
</gene>
<dbReference type="GO" id="GO:0008782">
    <property type="term" value="F:adenosylhomocysteine nucleosidase activity"/>
    <property type="evidence" value="ECO:0007669"/>
    <property type="project" value="TreeGrafter"/>
</dbReference>
<dbReference type="GO" id="GO:0005829">
    <property type="term" value="C:cytosol"/>
    <property type="evidence" value="ECO:0007669"/>
    <property type="project" value="TreeGrafter"/>
</dbReference>
<dbReference type="EC" id="3.2.2.26" evidence="1 2"/>
<dbReference type="PANTHER" id="PTHR46832:SF2">
    <property type="entry name" value="FUTALOSINE HYDROLASE"/>
    <property type="match status" value="1"/>
</dbReference>
<sequence length="226" mass="23448">MVCAVDAEAAPIRELLGGGTRGELDGIPARLLVTGMGKTNAAYALTVLLERELVRVVISFGIAGAYVGSGLGVGSIALASAAVYGDEGVQTPTGWMGTEGIGIPLLPDPEQPRFNVFPLDGAWVTAAERSLAAAGVAVRTGPFVTVSCCAGTAELGAERAHRFGGLCEDMESAALAHVCAHRDVPFLAVRGISNLVEDRDLHRWRIAEAAEAACGAVRVLVRSWEP</sequence>
<reference evidence="4" key="1">
    <citation type="submission" date="2020-02" db="EMBL/GenBank/DDBJ databases">
        <authorList>
            <person name="Meier V. D."/>
        </authorList>
    </citation>
    <scope>NUCLEOTIDE SEQUENCE</scope>
    <source>
        <strain evidence="4">AVDCRST_MAG89</strain>
    </source>
</reference>
<organism evidence="4">
    <name type="scientific">uncultured Gemmatimonadota bacterium</name>
    <dbReference type="NCBI Taxonomy" id="203437"/>
    <lineage>
        <taxon>Bacteria</taxon>
        <taxon>Pseudomonadati</taxon>
        <taxon>Gemmatimonadota</taxon>
        <taxon>environmental samples</taxon>
    </lineage>
</organism>
<dbReference type="EMBL" id="CADCTV010000914">
    <property type="protein sequence ID" value="CAA9368768.1"/>
    <property type="molecule type" value="Genomic_DNA"/>
</dbReference>
<dbReference type="Pfam" id="PF01048">
    <property type="entry name" value="PNP_UDP_1"/>
    <property type="match status" value="1"/>
</dbReference>
<evidence type="ECO:0000256" key="1">
    <source>
        <dbReference type="HAMAP-Rule" id="MF_00991"/>
    </source>
</evidence>
<dbReference type="AlphaFoldDB" id="A0A6J4MVS1"/>
<comment type="pathway">
    <text evidence="1">Quinol/quinone metabolism; menaquinone biosynthesis.</text>
</comment>
<comment type="similarity">
    <text evidence="1">Belongs to the PNP/UDP phosphorylase family. Futalosine hydrolase subfamily.</text>
</comment>
<evidence type="ECO:0000256" key="2">
    <source>
        <dbReference type="NCBIfam" id="TIGR03664"/>
    </source>
</evidence>
<evidence type="ECO:0000259" key="3">
    <source>
        <dbReference type="Pfam" id="PF01048"/>
    </source>
</evidence>
<feature type="domain" description="Nucleoside phosphorylase" evidence="3">
    <location>
        <begin position="20"/>
        <end position="219"/>
    </location>
</feature>
<dbReference type="InterPro" id="IPR035994">
    <property type="entry name" value="Nucleoside_phosphorylase_sf"/>
</dbReference>
<dbReference type="SUPFAM" id="SSF53167">
    <property type="entry name" value="Purine and uridine phosphorylases"/>
    <property type="match status" value="1"/>
</dbReference>
<dbReference type="InterPro" id="IPR019963">
    <property type="entry name" value="FL_hydrolase_MqnB"/>
</dbReference>
<keyword evidence="1 4" id="KW-0378">Hydrolase</keyword>
<comment type="catalytic activity">
    <reaction evidence="1">
        <text>futalosine + H2O = dehypoxanthine futalosine + hypoxanthine</text>
        <dbReference type="Rhea" id="RHEA:25904"/>
        <dbReference type="ChEBI" id="CHEBI:15377"/>
        <dbReference type="ChEBI" id="CHEBI:17368"/>
        <dbReference type="ChEBI" id="CHEBI:58863"/>
        <dbReference type="ChEBI" id="CHEBI:58864"/>
        <dbReference type="EC" id="3.2.2.26"/>
    </reaction>
</comment>
<accession>A0A6J4MVS1</accession>
<dbReference type="GO" id="GO:0008930">
    <property type="term" value="F:methylthioadenosine nucleosidase activity"/>
    <property type="evidence" value="ECO:0007669"/>
    <property type="project" value="TreeGrafter"/>
</dbReference>
<evidence type="ECO:0000313" key="4">
    <source>
        <dbReference type="EMBL" id="CAA9368768.1"/>
    </source>
</evidence>
<dbReference type="PANTHER" id="PTHR46832">
    <property type="entry name" value="5'-METHYLTHIOADENOSINE/S-ADENOSYLHOMOCYSTEINE NUCLEOSIDASE"/>
    <property type="match status" value="1"/>
</dbReference>
<dbReference type="GO" id="GO:0009116">
    <property type="term" value="P:nucleoside metabolic process"/>
    <property type="evidence" value="ECO:0007669"/>
    <property type="project" value="InterPro"/>
</dbReference>
<dbReference type="UniPathway" id="UPA00079"/>
<proteinExistence type="inferred from homology"/>